<dbReference type="SMART" id="SM00230">
    <property type="entry name" value="CysPc"/>
    <property type="match status" value="1"/>
</dbReference>
<feature type="active site" evidence="5 6">
    <location>
        <position position="298"/>
    </location>
</feature>
<dbReference type="PANTHER" id="PTHR10183">
    <property type="entry name" value="CALPAIN"/>
    <property type="match status" value="1"/>
</dbReference>
<dbReference type="CDD" id="cd00214">
    <property type="entry name" value="Calpain_III"/>
    <property type="match status" value="1"/>
</dbReference>
<feature type="domain" description="C2" evidence="7">
    <location>
        <begin position="507"/>
        <end position="624"/>
    </location>
</feature>
<comment type="similarity">
    <text evidence="1">Belongs to the peptidase C2 family.</text>
</comment>
<dbReference type="SUPFAM" id="SSF49562">
    <property type="entry name" value="C2 domain (Calcium/lipid-binding domain, CaLB)"/>
    <property type="match status" value="1"/>
</dbReference>
<dbReference type="CDD" id="cd00044">
    <property type="entry name" value="CysPc"/>
    <property type="match status" value="1"/>
</dbReference>
<dbReference type="FunFam" id="3.90.70.10:FF:000001">
    <property type="entry name" value="Calpain-1 catalytic subunit"/>
    <property type="match status" value="1"/>
</dbReference>
<evidence type="ECO:0000259" key="8">
    <source>
        <dbReference type="PROSITE" id="PS50203"/>
    </source>
</evidence>
<dbReference type="InterPro" id="IPR033883">
    <property type="entry name" value="C2_III"/>
</dbReference>
<dbReference type="PROSITE" id="PS00139">
    <property type="entry name" value="THIOL_PROTEASE_CYS"/>
    <property type="match status" value="1"/>
</dbReference>
<evidence type="ECO:0000256" key="1">
    <source>
        <dbReference type="ARBA" id="ARBA00007623"/>
    </source>
</evidence>
<dbReference type="Gene3D" id="2.60.120.380">
    <property type="match status" value="1"/>
</dbReference>
<dbReference type="InterPro" id="IPR036213">
    <property type="entry name" value="Calpain_III_sf"/>
</dbReference>
<dbReference type="GO" id="GO:0006508">
    <property type="term" value="P:proteolysis"/>
    <property type="evidence" value="ECO:0007669"/>
    <property type="project" value="UniProtKB-KW"/>
</dbReference>
<dbReference type="Gene3D" id="3.90.70.10">
    <property type="entry name" value="Cysteine proteinases"/>
    <property type="match status" value="1"/>
</dbReference>
<evidence type="ECO:0000256" key="6">
    <source>
        <dbReference type="PROSITE-ProRule" id="PRU00239"/>
    </source>
</evidence>
<evidence type="ECO:0000256" key="4">
    <source>
        <dbReference type="ARBA" id="ARBA00022807"/>
    </source>
</evidence>
<dbReference type="SUPFAM" id="SSF54001">
    <property type="entry name" value="Cysteine proteinases"/>
    <property type="match status" value="1"/>
</dbReference>
<dbReference type="InterPro" id="IPR038765">
    <property type="entry name" value="Papain-like_cys_pep_sf"/>
</dbReference>
<dbReference type="InterPro" id="IPR000169">
    <property type="entry name" value="Pept_cys_AS"/>
</dbReference>
<keyword evidence="3 6" id="KW-0378">Hydrolase</keyword>
<keyword evidence="4 6" id="KW-0788">Thiol protease</keyword>
<dbReference type="SMART" id="SM00239">
    <property type="entry name" value="C2"/>
    <property type="match status" value="1"/>
</dbReference>
<dbReference type="InterPro" id="IPR022684">
    <property type="entry name" value="Calpain_cysteine_protease"/>
</dbReference>
<dbReference type="GO" id="GO:0005737">
    <property type="term" value="C:cytoplasm"/>
    <property type="evidence" value="ECO:0007669"/>
    <property type="project" value="TreeGrafter"/>
</dbReference>
<dbReference type="InterPro" id="IPR000008">
    <property type="entry name" value="C2_dom"/>
</dbReference>
<dbReference type="InterPro" id="IPR035892">
    <property type="entry name" value="C2_domain_sf"/>
</dbReference>
<reference evidence="9" key="1">
    <citation type="submission" date="2023-08" db="EMBL/GenBank/DDBJ databases">
        <authorList>
            <person name="Alioto T."/>
            <person name="Alioto T."/>
            <person name="Gomez Garrido J."/>
        </authorList>
    </citation>
    <scope>NUCLEOTIDE SEQUENCE</scope>
</reference>
<dbReference type="Pfam" id="PF01067">
    <property type="entry name" value="Calpain_III"/>
    <property type="match status" value="1"/>
</dbReference>
<dbReference type="PRINTS" id="PR00704">
    <property type="entry name" value="CALPAIN"/>
</dbReference>
<dbReference type="PROSITE" id="PS50203">
    <property type="entry name" value="CALPAIN_CAT"/>
    <property type="match status" value="1"/>
</dbReference>
<evidence type="ECO:0000256" key="2">
    <source>
        <dbReference type="ARBA" id="ARBA00022670"/>
    </source>
</evidence>
<keyword evidence="10" id="KW-1185">Reference proteome</keyword>
<dbReference type="Gene3D" id="2.60.40.150">
    <property type="entry name" value="C2 domain"/>
    <property type="match status" value="1"/>
</dbReference>
<dbReference type="InterPro" id="IPR033884">
    <property type="entry name" value="C2_Calpain"/>
</dbReference>
<evidence type="ECO:0000259" key="7">
    <source>
        <dbReference type="PROSITE" id="PS50004"/>
    </source>
</evidence>
<dbReference type="Proteomes" id="UP001162480">
    <property type="component" value="Chromosome 3"/>
</dbReference>
<dbReference type="SUPFAM" id="SSF49758">
    <property type="entry name" value="Calpain large subunit, middle domain (domain III)"/>
    <property type="match status" value="1"/>
</dbReference>
<feature type="active site" evidence="5 6">
    <location>
        <position position="265"/>
    </location>
</feature>
<dbReference type="EMBL" id="OX597816">
    <property type="protein sequence ID" value="CAI9720457.1"/>
    <property type="molecule type" value="Genomic_DNA"/>
</dbReference>
<evidence type="ECO:0000256" key="5">
    <source>
        <dbReference type="PIRSR" id="PIRSR622684-1"/>
    </source>
</evidence>
<dbReference type="InterPro" id="IPR022683">
    <property type="entry name" value="Calpain_III"/>
</dbReference>
<evidence type="ECO:0000313" key="10">
    <source>
        <dbReference type="Proteomes" id="UP001162480"/>
    </source>
</evidence>
<evidence type="ECO:0000256" key="3">
    <source>
        <dbReference type="ARBA" id="ARBA00022801"/>
    </source>
</evidence>
<dbReference type="Pfam" id="PF00168">
    <property type="entry name" value="C2"/>
    <property type="match status" value="1"/>
</dbReference>
<evidence type="ECO:0000313" key="9">
    <source>
        <dbReference type="EMBL" id="CAI9720457.1"/>
    </source>
</evidence>
<organism evidence="9 10">
    <name type="scientific">Octopus vulgaris</name>
    <name type="common">Common octopus</name>
    <dbReference type="NCBI Taxonomy" id="6645"/>
    <lineage>
        <taxon>Eukaryota</taxon>
        <taxon>Metazoa</taxon>
        <taxon>Spiralia</taxon>
        <taxon>Lophotrochozoa</taxon>
        <taxon>Mollusca</taxon>
        <taxon>Cephalopoda</taxon>
        <taxon>Coleoidea</taxon>
        <taxon>Octopodiformes</taxon>
        <taxon>Octopoda</taxon>
        <taxon>Incirrata</taxon>
        <taxon>Octopodidae</taxon>
        <taxon>Octopus</taxon>
    </lineage>
</organism>
<dbReference type="SMART" id="SM00720">
    <property type="entry name" value="calpain_III"/>
    <property type="match status" value="1"/>
</dbReference>
<sequence length="650" mass="74532">MPILDLAKGLFGTSIKQYKDQDYAKLKQECISKGTLFVDPEFPTVNTSVFFTPEKVSRIGTIEWKRPKDICESPKLFVEGAHSGDVTQGSVGNCWFVAAMSCLANYKDVWNRVIPDHETQDWNSEKPEEYAGIFHFRFWRYGEWLDVVIDDQLPTRNGQLLFIHSKERNEFWSALLEKAYAKLFGNYEVLDGGELAEALEDFTGGVSDTMNIKTMEVAEKMEERTALFERMKKEMDRNSLMAASIPAASSEEMEATLDSGLVKGHAYGLTCVKNIHLEGSGLFGMFGREKMPMVRLRNPWGQCEWKGAFSDGSPEWQKIDKNDRSKIGLTFEDDGEFWMTFEDFSKHFVNVAICRVVNTSIFSLRKTWSEGTGNGEWKKPGSCGGCINNKESFLQNPQYAFDVSEDEDEVMVQLMQKTSRTKLGDDNETIGCTIIKVEENRRYRIHNLFYQEVLNSTVFRNSRSIFFKDSLKKGRYVIIPCTFKADIEGSFLLRVYTSSDNSFKHLIHDQPVKSFWQCFSREPVLLTRVKVLKAVGLEKQDDVGADPYCVISCEREKVYTKVVKDTTDPDFNSSAIFYRRNPDKSPLKVQIWNNNLLKDEYMGKHVFTTIDECDRTIKEVELFGRGKEGDIQRPGKLLIEITNKTDFMAI</sequence>
<feature type="active site" evidence="5 6">
    <location>
        <position position="94"/>
    </location>
</feature>
<dbReference type="AlphaFoldDB" id="A0AA36F0Z8"/>
<dbReference type="PROSITE" id="PS50004">
    <property type="entry name" value="C2"/>
    <property type="match status" value="1"/>
</dbReference>
<dbReference type="Pfam" id="PF00648">
    <property type="entry name" value="Peptidase_C2"/>
    <property type="match status" value="1"/>
</dbReference>
<name>A0AA36F0Z8_OCTVU</name>
<accession>A0AA36F0Z8</accession>
<dbReference type="CDD" id="cd04046">
    <property type="entry name" value="C2_Calpain"/>
    <property type="match status" value="1"/>
</dbReference>
<keyword evidence="2 6" id="KW-0645">Protease</keyword>
<dbReference type="GO" id="GO:0004198">
    <property type="term" value="F:calcium-dependent cysteine-type endopeptidase activity"/>
    <property type="evidence" value="ECO:0007669"/>
    <property type="project" value="InterPro"/>
</dbReference>
<dbReference type="FunFam" id="2.60.120.380:FF:000003">
    <property type="entry name" value="Calpain 5"/>
    <property type="match status" value="1"/>
</dbReference>
<feature type="domain" description="Calpain catalytic" evidence="8">
    <location>
        <begin position="36"/>
        <end position="357"/>
    </location>
</feature>
<dbReference type="InterPro" id="IPR022682">
    <property type="entry name" value="Calpain_domain_III"/>
</dbReference>
<gene>
    <name evidence="9" type="ORF">OCTVUL_1B019593</name>
</gene>
<dbReference type="InterPro" id="IPR001300">
    <property type="entry name" value="Peptidase_C2_calpain_cat"/>
</dbReference>
<proteinExistence type="inferred from homology"/>
<dbReference type="PANTHER" id="PTHR10183:SF379">
    <property type="entry name" value="CALPAIN-5"/>
    <property type="match status" value="1"/>
</dbReference>
<protein>
    <submittedName>
        <fullName evidence="9">Calpaincalpain-5-like</fullName>
    </submittedName>
</protein>